<feature type="chain" id="PRO_5040434774" evidence="3">
    <location>
        <begin position="20"/>
        <end position="249"/>
    </location>
</feature>
<feature type="compositionally biased region" description="Basic and acidic residues" evidence="1">
    <location>
        <begin position="172"/>
        <end position="181"/>
    </location>
</feature>
<evidence type="ECO:0000256" key="1">
    <source>
        <dbReference type="SAM" id="MobiDB-lite"/>
    </source>
</evidence>
<evidence type="ECO:0000313" key="4">
    <source>
        <dbReference type="EMBL" id="KAF4495777.1"/>
    </source>
</evidence>
<keyword evidence="3" id="KW-0732">Signal</keyword>
<reference evidence="4" key="1">
    <citation type="submission" date="2020-01" db="EMBL/GenBank/DDBJ databases">
        <title>Identification and distribution of gene clusters putatively required for synthesis of sphingolipid metabolism inhibitors in phylogenetically diverse species of the filamentous fungus Fusarium.</title>
        <authorList>
            <person name="Kim H.-S."/>
            <person name="Busman M."/>
            <person name="Brown D.W."/>
            <person name="Divon H."/>
            <person name="Uhlig S."/>
            <person name="Proctor R.H."/>
        </authorList>
    </citation>
    <scope>NUCLEOTIDE SEQUENCE</scope>
    <source>
        <strain evidence="4">NRRL 31653</strain>
    </source>
</reference>
<dbReference type="AlphaFoldDB" id="A0A9P5B4P1"/>
<keyword evidence="5" id="KW-1185">Reference proteome</keyword>
<feature type="region of interest" description="Disordered" evidence="1">
    <location>
        <begin position="138"/>
        <end position="186"/>
    </location>
</feature>
<evidence type="ECO:0000256" key="3">
    <source>
        <dbReference type="SAM" id="SignalP"/>
    </source>
</evidence>
<dbReference type="Proteomes" id="UP000737391">
    <property type="component" value="Unassembled WGS sequence"/>
</dbReference>
<feature type="compositionally biased region" description="Polar residues" evidence="1">
    <location>
        <begin position="149"/>
        <end position="171"/>
    </location>
</feature>
<organism evidence="4 5">
    <name type="scientific">Fusarium agapanthi</name>
    <dbReference type="NCBI Taxonomy" id="1803897"/>
    <lineage>
        <taxon>Eukaryota</taxon>
        <taxon>Fungi</taxon>
        <taxon>Dikarya</taxon>
        <taxon>Ascomycota</taxon>
        <taxon>Pezizomycotina</taxon>
        <taxon>Sordariomycetes</taxon>
        <taxon>Hypocreomycetidae</taxon>
        <taxon>Hypocreales</taxon>
        <taxon>Nectriaceae</taxon>
        <taxon>Fusarium</taxon>
        <taxon>Fusarium fujikuroi species complex</taxon>
    </lineage>
</organism>
<dbReference type="EMBL" id="LUFC02000611">
    <property type="protein sequence ID" value="KAF4495777.1"/>
    <property type="molecule type" value="Genomic_DNA"/>
</dbReference>
<comment type="caution">
    <text evidence="4">The sequence shown here is derived from an EMBL/GenBank/DDBJ whole genome shotgun (WGS) entry which is preliminary data.</text>
</comment>
<evidence type="ECO:0000313" key="5">
    <source>
        <dbReference type="Proteomes" id="UP000737391"/>
    </source>
</evidence>
<keyword evidence="2" id="KW-0812">Transmembrane</keyword>
<gene>
    <name evidence="4" type="ORF">FAGAP_8107</name>
</gene>
<proteinExistence type="predicted"/>
<accession>A0A9P5B4P1</accession>
<sequence>MQLNWVFLLVASLASLAACRRAKFLKPPPWGSLNDGILQEFDDNKRYKHGEFVDVRISDGPILDLSVWQLNTVNNKRGKEGLLEMTKMGGYYVWRAKYDIGHYLKNGEDAVYWFEMRGGEIFGSKYTTRSTYINVSMPDSFKSQPPAPSKTTSLVRVSSTTQPSAESTATEEPSREEEKASTRSGLTGPQVAGIAIGASVAFILMLAGFCWGFERMRVARQLQKSHEFELRNMERDVRALRETVSKLGA</sequence>
<keyword evidence="2" id="KW-0472">Membrane</keyword>
<dbReference type="OrthoDB" id="5100399at2759"/>
<keyword evidence="2" id="KW-1133">Transmembrane helix</keyword>
<evidence type="ECO:0000256" key="2">
    <source>
        <dbReference type="SAM" id="Phobius"/>
    </source>
</evidence>
<protein>
    <submittedName>
        <fullName evidence="4">Uncharacterized protein</fullName>
    </submittedName>
</protein>
<feature type="signal peptide" evidence="3">
    <location>
        <begin position="1"/>
        <end position="19"/>
    </location>
</feature>
<name>A0A9P5B4P1_9HYPO</name>
<feature type="transmembrane region" description="Helical" evidence="2">
    <location>
        <begin position="191"/>
        <end position="213"/>
    </location>
</feature>